<dbReference type="Pfam" id="PF13087">
    <property type="entry name" value="AAA_12"/>
    <property type="match status" value="1"/>
</dbReference>
<feature type="compositionally biased region" description="Polar residues" evidence="5">
    <location>
        <begin position="386"/>
        <end position="397"/>
    </location>
</feature>
<dbReference type="GO" id="GO:0005694">
    <property type="term" value="C:chromosome"/>
    <property type="evidence" value="ECO:0007669"/>
    <property type="project" value="UniProtKB-ARBA"/>
</dbReference>
<dbReference type="Gene3D" id="3.40.50.300">
    <property type="entry name" value="P-loop containing nucleotide triphosphate hydrolases"/>
    <property type="match status" value="2"/>
</dbReference>
<proteinExistence type="predicted"/>
<feature type="compositionally biased region" description="Low complexity" evidence="5">
    <location>
        <begin position="630"/>
        <end position="643"/>
    </location>
</feature>
<dbReference type="GO" id="GO:0016604">
    <property type="term" value="C:nuclear body"/>
    <property type="evidence" value="ECO:0007669"/>
    <property type="project" value="TreeGrafter"/>
</dbReference>
<dbReference type="Pfam" id="PF13086">
    <property type="entry name" value="AAA_11"/>
    <property type="match status" value="1"/>
</dbReference>
<evidence type="ECO:0000313" key="7">
    <source>
        <dbReference type="EMBL" id="CAL1534955.1"/>
    </source>
</evidence>
<dbReference type="GO" id="GO:0006369">
    <property type="term" value="P:termination of RNA polymerase II transcription"/>
    <property type="evidence" value="ECO:0007669"/>
    <property type="project" value="TreeGrafter"/>
</dbReference>
<feature type="compositionally biased region" description="Low complexity" evidence="5">
    <location>
        <begin position="265"/>
        <end position="279"/>
    </location>
</feature>
<dbReference type="InterPro" id="IPR045055">
    <property type="entry name" value="DNA2/NAM7-like"/>
</dbReference>
<dbReference type="InterPro" id="IPR003593">
    <property type="entry name" value="AAA+_ATPase"/>
</dbReference>
<dbReference type="GO" id="GO:0016787">
    <property type="term" value="F:hydrolase activity"/>
    <property type="evidence" value="ECO:0007669"/>
    <property type="project" value="UniProtKB-KW"/>
</dbReference>
<feature type="domain" description="AAA+ ATPase" evidence="6">
    <location>
        <begin position="1068"/>
        <end position="1339"/>
    </location>
</feature>
<organism evidence="7 8">
    <name type="scientific">Lymnaea stagnalis</name>
    <name type="common">Great pond snail</name>
    <name type="synonym">Helix stagnalis</name>
    <dbReference type="NCBI Taxonomy" id="6523"/>
    <lineage>
        <taxon>Eukaryota</taxon>
        <taxon>Metazoa</taxon>
        <taxon>Spiralia</taxon>
        <taxon>Lophotrochozoa</taxon>
        <taxon>Mollusca</taxon>
        <taxon>Gastropoda</taxon>
        <taxon>Heterobranchia</taxon>
        <taxon>Euthyneura</taxon>
        <taxon>Panpulmonata</taxon>
        <taxon>Hygrophila</taxon>
        <taxon>Lymnaeoidea</taxon>
        <taxon>Lymnaeidae</taxon>
        <taxon>Lymnaea</taxon>
    </lineage>
</organism>
<dbReference type="InterPro" id="IPR041677">
    <property type="entry name" value="DNA2/NAM7_AAA_11"/>
</dbReference>
<keyword evidence="2" id="KW-0378">Hydrolase</keyword>
<feature type="compositionally biased region" description="Basic and acidic residues" evidence="5">
    <location>
        <begin position="613"/>
        <end position="626"/>
    </location>
</feature>
<gene>
    <name evidence="7" type="ORF">GSLYS_00008915001</name>
</gene>
<feature type="compositionally biased region" description="Basic and acidic residues" evidence="5">
    <location>
        <begin position="247"/>
        <end position="264"/>
    </location>
</feature>
<comment type="caution">
    <text evidence="7">The sequence shown here is derived from an EMBL/GenBank/DDBJ whole genome shotgun (WGS) entry which is preliminary data.</text>
</comment>
<dbReference type="SMART" id="SM00382">
    <property type="entry name" value="AAA"/>
    <property type="match status" value="1"/>
</dbReference>
<sequence length="1571" mass="176340">MKAHRTTTKLKECSKDSFDVSESNIVEFMASTQVDPSTVTPKVKRYLFFPKKKVDNPTPVGLFDKFSAEFKKVNECSAEFKKGDEHSCSDIPRSMGSKTVTSKSKSRKEEALSPNINEEAKLASIPSGEHFVPNMSQQDRESPNTPHQGRESPNMPHQGRESPNMLHQGRESPNTPHQGRESPDMPYQDRESPEEKLSSSLSDIEDYFVATQVDKPDMVGKRSEQKIISNDTKIKTPSIKIPSFESVGDKKDRSAGEEKRKKSDVSSSKSSLTGKTSKLLTAVPSNHSVKEVIEKNKADVFPGDYRLRKNYISHSLDHKDGTNVRHPLKYNETSANPVYKGLFRSKSADQVPEVPDKPLSKLTPSIPHTKSISNIARKNELEGKDSSTSVEAQNESGVKNGFKRKKRSFSSVGEYASLGSAEKDKSTKKSLKSGGNMVQPESPTKTLKATQSLKDNVPKKAAFTGKLPSLKRSFIDMEQNKSPVKRQKNVKFSWLTSGDRRMKQKDPKKKSIGTAASISLNIEAARQRMLERQMKVSTALHKSNAHQSEKTVHHNDEEDVEMPCTQDIMARGLPILTARLPVDKTKLNLGLPSQGRVAPEEKQNNSNLSASDGHGKSETGRNEKLMRQPSAALAKSPASLLGAVKESSPSATGLSHAESSVRTSNVTVPNSSDRPESSTVEVNASSACVSSTQNSLSAVPSSVSCSSLAPRQKSSVGMRVSVKPTEDQTLPRSILKQPDKLPERKTVNFRDSQNTFKFIEPVSRPFREMLNNVPQLTEVPQSSPEFITSVLLKILGWNTNWLREYDKVSKGQSKAQQPPPLLGMDNHYSRLRMYFETFKEYLAITSNLLILETWELIYQDWKKKFENIKKSKVVLDRLPYYPTGRDGKKEQVPLVIEVIGVTSRCDRTDQLFQDDFLILKGYGKPKGFEAIEPNWREQFALVQGVKPLWDKDIRWLNKSYPHLQIESSMRDDILIYQLTLKIKYQVNYFPSKPMEIQKISNLKTLLRQLEALTLLPDNPLCGQLLCPSEQNVFYHDTVDPGKERSKLNTEQAKAVASIKRGVLMSPKAKKVFFLQGPAGTGKTQTIMALIHQILLSSGFKARICLATPSNAAVDEVAKRIIQFSERLRVAENKSISLVRIGNRDCIKPVVKPFYWETLVEEQCKVHTKVPDSLLAELEHFRRLVSNLKSKLADPSVPRVQKASKDADLLQCKDKIKSLESELRNKKPTARERYKAKCSVMDNAHVICGTLSSFGMETVKGILLRGENHRHKDQPFTCLIIDEATQAIEVDCLIPLQYKMTKVVLVGDQKQLPATVLSQKANELELGRSLFERLNLRFEEMQKGSSFQSPIMMLVRQYRMNPEVLALPNNLFYDGKLKTDDSVLSRKSFLAPYLVFDIQGGKESSNERSLSNVPEAECTASLCSVVMEVLKESPSTVHKRVGVICPYADQKQTILNHLRKRNLERIEVNTVDGFQGQERDVIIMSCVRAQNNPTTIGFLADKRRMNVSLTRAKLAMYVMGHFETLKTNGLWSELYQDACNRKLLVDIKDASRFSSVAGQRLDLNKHSVLLDR</sequence>
<feature type="region of interest" description="Disordered" evidence="5">
    <location>
        <begin position="346"/>
        <end position="406"/>
    </location>
</feature>
<evidence type="ECO:0000313" key="8">
    <source>
        <dbReference type="Proteomes" id="UP001497497"/>
    </source>
</evidence>
<feature type="region of interest" description="Disordered" evidence="5">
    <location>
        <begin position="590"/>
        <end position="680"/>
    </location>
</feature>
<dbReference type="InterPro" id="IPR041679">
    <property type="entry name" value="DNA2/NAM7-like_C"/>
</dbReference>
<dbReference type="CDD" id="cd18808">
    <property type="entry name" value="SF1_C_Upf1"/>
    <property type="match status" value="1"/>
</dbReference>
<dbReference type="PANTHER" id="PTHR10887:SF495">
    <property type="entry name" value="HELICASE SENATAXIN ISOFORM X1-RELATED"/>
    <property type="match status" value="1"/>
</dbReference>
<feature type="compositionally biased region" description="Polar residues" evidence="5">
    <location>
        <begin position="362"/>
        <end position="376"/>
    </location>
</feature>
<feature type="region of interest" description="Disordered" evidence="5">
    <location>
        <begin position="419"/>
        <end position="445"/>
    </location>
</feature>
<evidence type="ECO:0000256" key="2">
    <source>
        <dbReference type="ARBA" id="ARBA00022801"/>
    </source>
</evidence>
<dbReference type="InterPro" id="IPR027417">
    <property type="entry name" value="P-loop_NTPase"/>
</dbReference>
<keyword evidence="3" id="KW-0347">Helicase</keyword>
<keyword evidence="1" id="KW-0547">Nucleotide-binding</keyword>
<keyword evidence="4" id="KW-0067">ATP-binding</keyword>
<evidence type="ECO:0000256" key="5">
    <source>
        <dbReference type="SAM" id="MobiDB-lite"/>
    </source>
</evidence>
<dbReference type="FunFam" id="3.40.50.300:FF:000326">
    <property type="entry name" value="P-loop containing nucleoside triphosphate hydrolase"/>
    <property type="match status" value="1"/>
</dbReference>
<dbReference type="PANTHER" id="PTHR10887">
    <property type="entry name" value="DNA2/NAM7 HELICASE FAMILY"/>
    <property type="match status" value="1"/>
</dbReference>
<dbReference type="GO" id="GO:0001147">
    <property type="term" value="F:transcription termination site sequence-specific DNA binding"/>
    <property type="evidence" value="ECO:0007669"/>
    <property type="project" value="TreeGrafter"/>
</dbReference>
<dbReference type="SUPFAM" id="SSF52540">
    <property type="entry name" value="P-loop containing nucleoside triphosphate hydrolases"/>
    <property type="match status" value="1"/>
</dbReference>
<accession>A0AAV2HNB2</accession>
<dbReference type="GO" id="GO:0005524">
    <property type="term" value="F:ATP binding"/>
    <property type="evidence" value="ECO:0007669"/>
    <property type="project" value="UniProtKB-KW"/>
</dbReference>
<feature type="compositionally biased region" description="Basic and acidic residues" evidence="5">
    <location>
        <begin position="214"/>
        <end position="225"/>
    </location>
</feature>
<feature type="compositionally biased region" description="Low complexity" evidence="5">
    <location>
        <begin position="697"/>
        <end position="710"/>
    </location>
</feature>
<dbReference type="EMBL" id="CAXITT010000187">
    <property type="protein sequence ID" value="CAL1534955.1"/>
    <property type="molecule type" value="Genomic_DNA"/>
</dbReference>
<evidence type="ECO:0000256" key="4">
    <source>
        <dbReference type="ARBA" id="ARBA00022840"/>
    </source>
</evidence>
<dbReference type="Proteomes" id="UP001497497">
    <property type="component" value="Unassembled WGS sequence"/>
</dbReference>
<feature type="compositionally biased region" description="Polar residues" evidence="5">
    <location>
        <begin position="647"/>
        <end position="680"/>
    </location>
</feature>
<protein>
    <recommendedName>
        <fullName evidence="6">AAA+ ATPase domain-containing protein</fullName>
    </recommendedName>
</protein>
<feature type="region of interest" description="Disordered" evidence="5">
    <location>
        <begin position="81"/>
        <end position="279"/>
    </location>
</feature>
<dbReference type="InterPro" id="IPR047187">
    <property type="entry name" value="SF1_C_Upf1"/>
</dbReference>
<feature type="compositionally biased region" description="Basic and acidic residues" evidence="5">
    <location>
        <begin position="178"/>
        <end position="197"/>
    </location>
</feature>
<evidence type="ECO:0000256" key="3">
    <source>
        <dbReference type="ARBA" id="ARBA00022806"/>
    </source>
</evidence>
<name>A0AAV2HNB2_LYMST</name>
<dbReference type="GO" id="GO:0004386">
    <property type="term" value="F:helicase activity"/>
    <property type="evidence" value="ECO:0007669"/>
    <property type="project" value="UniProtKB-KW"/>
</dbReference>
<evidence type="ECO:0000259" key="6">
    <source>
        <dbReference type="SMART" id="SM00382"/>
    </source>
</evidence>
<reference evidence="7 8" key="1">
    <citation type="submission" date="2024-04" db="EMBL/GenBank/DDBJ databases">
        <authorList>
            <consortium name="Genoscope - CEA"/>
            <person name="William W."/>
        </authorList>
    </citation>
    <scope>NUCLEOTIDE SEQUENCE [LARGE SCALE GENOMIC DNA]</scope>
</reference>
<evidence type="ECO:0000256" key="1">
    <source>
        <dbReference type="ARBA" id="ARBA00022741"/>
    </source>
</evidence>
<keyword evidence="8" id="KW-1185">Reference proteome</keyword>
<feature type="region of interest" description="Disordered" evidence="5">
    <location>
        <begin position="697"/>
        <end position="729"/>
    </location>
</feature>